<dbReference type="EMBL" id="JADQDP010000003">
    <property type="protein sequence ID" value="MBF9142494.1"/>
    <property type="molecule type" value="Genomic_DNA"/>
</dbReference>
<proteinExistence type="predicted"/>
<keyword evidence="4" id="KW-1185">Reference proteome</keyword>
<comment type="caution">
    <text evidence="3">The sequence shown here is derived from an EMBL/GenBank/DDBJ whole genome shotgun (WGS) entry which is preliminary data.</text>
</comment>
<feature type="domain" description="DUF6089" evidence="2">
    <location>
        <begin position="25"/>
        <end position="239"/>
    </location>
</feature>
<evidence type="ECO:0000256" key="1">
    <source>
        <dbReference type="SAM" id="SignalP"/>
    </source>
</evidence>
<dbReference type="AlphaFoldDB" id="A0A931BES0"/>
<dbReference type="SUPFAM" id="SSF56925">
    <property type="entry name" value="OMPA-like"/>
    <property type="match status" value="1"/>
</dbReference>
<accession>A0A931BES0</accession>
<dbReference type="Gene3D" id="2.40.160.20">
    <property type="match status" value="1"/>
</dbReference>
<dbReference type="Pfam" id="PF19573">
    <property type="entry name" value="DUF6089"/>
    <property type="match status" value="1"/>
</dbReference>
<feature type="chain" id="PRO_5036827862" evidence="1">
    <location>
        <begin position="29"/>
        <end position="251"/>
    </location>
</feature>
<dbReference type="InterPro" id="IPR045743">
    <property type="entry name" value="DUF6089"/>
</dbReference>
<gene>
    <name evidence="3" type="ORF">I2I01_12660</name>
</gene>
<evidence type="ECO:0000313" key="4">
    <source>
        <dbReference type="Proteomes" id="UP000645610"/>
    </source>
</evidence>
<name>A0A931BES0_9BACT</name>
<dbReference type="RefSeq" id="WP_196286852.1">
    <property type="nucleotide sequence ID" value="NZ_JADQDP010000003.1"/>
</dbReference>
<evidence type="ECO:0000259" key="2">
    <source>
        <dbReference type="Pfam" id="PF19573"/>
    </source>
</evidence>
<organism evidence="3 4">
    <name type="scientific">Hymenobacter properus</name>
    <dbReference type="NCBI Taxonomy" id="2791026"/>
    <lineage>
        <taxon>Bacteria</taxon>
        <taxon>Pseudomonadati</taxon>
        <taxon>Bacteroidota</taxon>
        <taxon>Cytophagia</taxon>
        <taxon>Cytophagales</taxon>
        <taxon>Hymenobacteraceae</taxon>
        <taxon>Hymenobacter</taxon>
    </lineage>
</organism>
<evidence type="ECO:0000313" key="3">
    <source>
        <dbReference type="EMBL" id="MBF9142494.1"/>
    </source>
</evidence>
<dbReference type="Proteomes" id="UP000645610">
    <property type="component" value="Unassembled WGS sequence"/>
</dbReference>
<sequence length="251" mass="27290">MTNSTINTALLACLAQAGSAFFCASANAQNTSELGIGIGATNYRGEISPEFQLQNSRPAFTVFYRKDVSVPVTLRGGFTAGLLRADDGNVSGTNGGVPPVLGYRQANTKGSILEASAVVEYNFLDYHYRTDKIHFTPYLFAGVAAFYANTTTVTNDSALGNDFSRDGAMLGFSIPMGAGLKYALSEHLNLGLEVGARKAFTDQLDHLGDQDPLLVNPHDQDWYYYSGLSLSYTFYKIPCPSQYRKNKKLLK</sequence>
<reference evidence="3 4" key="1">
    <citation type="submission" date="2020-11" db="EMBL/GenBank/DDBJ databases">
        <authorList>
            <person name="Kim M.K."/>
        </authorList>
    </citation>
    <scope>NUCLEOTIDE SEQUENCE [LARGE SCALE GENOMIC DNA]</scope>
    <source>
        <strain evidence="3 4">BT439</strain>
    </source>
</reference>
<keyword evidence="1" id="KW-0732">Signal</keyword>
<protein>
    <submittedName>
        <fullName evidence="3">Outer membrane beta-barrel protein</fullName>
    </submittedName>
</protein>
<feature type="signal peptide" evidence="1">
    <location>
        <begin position="1"/>
        <end position="28"/>
    </location>
</feature>
<dbReference type="InterPro" id="IPR011250">
    <property type="entry name" value="OMP/PagP_B-barrel"/>
</dbReference>